<organism evidence="1">
    <name type="scientific">uncultured organism</name>
    <dbReference type="NCBI Taxonomy" id="155900"/>
    <lineage>
        <taxon>unclassified sequences</taxon>
        <taxon>environmental samples</taxon>
    </lineage>
</organism>
<dbReference type="AlphaFoldDB" id="A0A5B8RFW7"/>
<proteinExistence type="predicted"/>
<protein>
    <recommendedName>
        <fullName evidence="2">Cation efflux protein cytoplasmic domain-containing protein</fullName>
    </recommendedName>
</protein>
<dbReference type="SUPFAM" id="SSF160240">
    <property type="entry name" value="Cation efflux protein cytoplasmic domain-like"/>
    <property type="match status" value="1"/>
</dbReference>
<dbReference type="Gene3D" id="3.30.70.1350">
    <property type="entry name" value="Cation efflux protein, cytoplasmic domain"/>
    <property type="match status" value="1"/>
</dbReference>
<reference evidence="1" key="1">
    <citation type="submission" date="2019-06" db="EMBL/GenBank/DDBJ databases">
        <authorList>
            <person name="Murdoch R.W."/>
            <person name="Fathepure B."/>
        </authorList>
    </citation>
    <scope>NUCLEOTIDE SEQUENCE</scope>
</reference>
<accession>A0A5B8RFW7</accession>
<evidence type="ECO:0008006" key="2">
    <source>
        <dbReference type="Google" id="ProtNLM"/>
    </source>
</evidence>
<dbReference type="EMBL" id="MN079522">
    <property type="protein sequence ID" value="QEA07959.1"/>
    <property type="molecule type" value="Genomic_DNA"/>
</dbReference>
<sequence length="79" mass="8420">MIDGIRELAADVPAIERVHEVLTMHMGPDFLLVNISVKFAPGTVAADMEAAIAGLDARIKGSYPEARRIFVEAEGRAGA</sequence>
<gene>
    <name evidence="1" type="ORF">KBTEX_04325</name>
</gene>
<evidence type="ECO:0000313" key="1">
    <source>
        <dbReference type="EMBL" id="QEA07959.1"/>
    </source>
</evidence>
<name>A0A5B8RFW7_9ZZZZ</name>
<dbReference type="InterPro" id="IPR036837">
    <property type="entry name" value="Cation_efflux_CTD_sf"/>
</dbReference>